<feature type="transmembrane region" description="Helical" evidence="7">
    <location>
        <begin position="174"/>
        <end position="194"/>
    </location>
</feature>
<dbReference type="PIRSF" id="PIRSF006066">
    <property type="entry name" value="HI0050"/>
    <property type="match status" value="1"/>
</dbReference>
<feature type="transmembrane region" description="Helical" evidence="7">
    <location>
        <begin position="321"/>
        <end position="351"/>
    </location>
</feature>
<feature type="transmembrane region" description="Helical" evidence="7">
    <location>
        <begin position="250"/>
        <end position="272"/>
    </location>
</feature>
<accession>A0A1Y2LEI3</accession>
<comment type="subcellular location">
    <subcellularLocation>
        <location evidence="1 7">Cell inner membrane</location>
        <topology evidence="1 7">Multi-pass membrane protein</topology>
    </subcellularLocation>
</comment>
<evidence type="ECO:0000313" key="9">
    <source>
        <dbReference type="EMBL" id="OSQ49380.1"/>
    </source>
</evidence>
<dbReference type="InterPro" id="IPR004681">
    <property type="entry name" value="TRAP_DctM"/>
</dbReference>
<keyword evidence="5 7" id="KW-1133">Transmembrane helix</keyword>
<dbReference type="RefSeq" id="WP_085615807.1">
    <property type="nucleotide sequence ID" value="NZ_JBLXAE010000013.1"/>
</dbReference>
<feature type="transmembrane region" description="Helical" evidence="7">
    <location>
        <begin position="31"/>
        <end position="50"/>
    </location>
</feature>
<dbReference type="InterPro" id="IPR010656">
    <property type="entry name" value="DctM"/>
</dbReference>
<feature type="transmembrane region" description="Helical" evidence="7">
    <location>
        <begin position="145"/>
        <end position="168"/>
    </location>
</feature>
<evidence type="ECO:0000256" key="5">
    <source>
        <dbReference type="ARBA" id="ARBA00022989"/>
    </source>
</evidence>
<dbReference type="AlphaFoldDB" id="A0A1Y2LEI3"/>
<evidence type="ECO:0000256" key="6">
    <source>
        <dbReference type="ARBA" id="ARBA00023136"/>
    </source>
</evidence>
<name>A0A1Y2LEI3_9PROT</name>
<keyword evidence="4 7" id="KW-0812">Transmembrane</keyword>
<dbReference type="GO" id="GO:0005886">
    <property type="term" value="C:plasma membrane"/>
    <property type="evidence" value="ECO:0007669"/>
    <property type="project" value="UniProtKB-SubCell"/>
</dbReference>
<dbReference type="GO" id="GO:0022857">
    <property type="term" value="F:transmembrane transporter activity"/>
    <property type="evidence" value="ECO:0007669"/>
    <property type="project" value="UniProtKB-UniRule"/>
</dbReference>
<protein>
    <recommendedName>
        <fullName evidence="7">TRAP transporter large permease protein</fullName>
    </recommendedName>
</protein>
<dbReference type="EMBL" id="JFKB01000002">
    <property type="protein sequence ID" value="OSQ49380.1"/>
    <property type="molecule type" value="Genomic_DNA"/>
</dbReference>
<evidence type="ECO:0000256" key="1">
    <source>
        <dbReference type="ARBA" id="ARBA00004429"/>
    </source>
</evidence>
<feature type="transmembrane region" description="Helical" evidence="7">
    <location>
        <begin position="225"/>
        <end position="244"/>
    </location>
</feature>
<dbReference type="PANTHER" id="PTHR33362">
    <property type="entry name" value="SIALIC ACID TRAP TRANSPORTER PERMEASE PROTEIN SIAT-RELATED"/>
    <property type="match status" value="1"/>
</dbReference>
<feature type="transmembrane region" description="Helical" evidence="7">
    <location>
        <begin position="100"/>
        <end position="124"/>
    </location>
</feature>
<evidence type="ECO:0000256" key="4">
    <source>
        <dbReference type="ARBA" id="ARBA00022692"/>
    </source>
</evidence>
<dbReference type="PANTHER" id="PTHR33362:SF5">
    <property type="entry name" value="C4-DICARBOXYLATE TRAP TRANSPORTER LARGE PERMEASE PROTEIN DCTM"/>
    <property type="match status" value="1"/>
</dbReference>
<comment type="subunit">
    <text evidence="7">The complex comprises the extracytoplasmic solute receptor protein and the two transmembrane proteins.</text>
</comment>
<feature type="domain" description="TRAP C4-dicarboxylate transport system permease DctM subunit" evidence="8">
    <location>
        <begin position="13"/>
        <end position="425"/>
    </location>
</feature>
<feature type="transmembrane region" description="Helical" evidence="7">
    <location>
        <begin position="363"/>
        <end position="388"/>
    </location>
</feature>
<sequence>MSNLDIGIVGTLVALGLIALRVPIGVSLGLVSIGGIAAMFNVNVAFGMISATPFEYVGQWELTAAPMFLLMGFICSSTNMTKGLFEALRLYLARLPGGLAIASVGACAFFAAAAGSSVATASAMSRIAVPEMLRNNYDKGLATGTIAASGTLGSLIPPSVLLILYGVYAKVSVGQLFMAGFIPGVLSALVYMAMIMTRVKLKPSLAGTVTEYPTKEEKRAALKTIWPLPVLIFSVLGGIFSGVFSPTEAGAIGAFVAAVIAALRGSLTWIAIKSALRDTIVAATGIFVILIGSVFFTRFLALSGLPAAFSDAILGISSEPWWIFLAVTVIYVVLGMLIDSIGLLLLTLPLILPLVHGAGLDPVWFGIILIKLLEIGLVTPPVGLNVYMIKGALGNLVTLPEVFRGVGWFIAMDFLTLIILMLIPGLSLWLPTLAYR</sequence>
<comment type="similarity">
    <text evidence="7">Belongs to the TRAP transporter large permease family.</text>
</comment>
<organism evidence="9 10">
    <name type="scientific">Thalassospira alkalitolerans</name>
    <dbReference type="NCBI Taxonomy" id="1293890"/>
    <lineage>
        <taxon>Bacteria</taxon>
        <taxon>Pseudomonadati</taxon>
        <taxon>Pseudomonadota</taxon>
        <taxon>Alphaproteobacteria</taxon>
        <taxon>Rhodospirillales</taxon>
        <taxon>Thalassospiraceae</taxon>
        <taxon>Thalassospira</taxon>
    </lineage>
</organism>
<proteinExistence type="inferred from homology"/>
<dbReference type="OrthoDB" id="9790209at2"/>
<keyword evidence="7" id="KW-0813">Transport</keyword>
<comment type="caution">
    <text evidence="9">The sequence shown here is derived from an EMBL/GenBank/DDBJ whole genome shotgun (WGS) entry which is preliminary data.</text>
</comment>
<comment type="function">
    <text evidence="7">Part of the tripartite ATP-independent periplasmic (TRAP) transport system.</text>
</comment>
<feature type="transmembrane region" description="Helical" evidence="7">
    <location>
        <begin position="62"/>
        <end position="80"/>
    </location>
</feature>
<evidence type="ECO:0000259" key="8">
    <source>
        <dbReference type="Pfam" id="PF06808"/>
    </source>
</evidence>
<dbReference type="Proteomes" id="UP000193396">
    <property type="component" value="Unassembled WGS sequence"/>
</dbReference>
<gene>
    <name evidence="9" type="ORF">TALK_03145</name>
</gene>
<keyword evidence="3 7" id="KW-0997">Cell inner membrane</keyword>
<evidence type="ECO:0000313" key="10">
    <source>
        <dbReference type="Proteomes" id="UP000193396"/>
    </source>
</evidence>
<feature type="transmembrane region" description="Helical" evidence="7">
    <location>
        <begin position="408"/>
        <end position="430"/>
    </location>
</feature>
<dbReference type="Pfam" id="PF06808">
    <property type="entry name" value="DctM"/>
    <property type="match status" value="1"/>
</dbReference>
<evidence type="ECO:0000256" key="2">
    <source>
        <dbReference type="ARBA" id="ARBA00022475"/>
    </source>
</evidence>
<keyword evidence="6 7" id="KW-0472">Membrane</keyword>
<keyword evidence="2" id="KW-1003">Cell membrane</keyword>
<evidence type="ECO:0000256" key="7">
    <source>
        <dbReference type="RuleBase" id="RU369079"/>
    </source>
</evidence>
<feature type="transmembrane region" description="Helical" evidence="7">
    <location>
        <begin position="279"/>
        <end position="301"/>
    </location>
</feature>
<dbReference type="NCBIfam" id="TIGR00786">
    <property type="entry name" value="dctM"/>
    <property type="match status" value="1"/>
</dbReference>
<dbReference type="STRING" id="1293890.TALK_03145"/>
<evidence type="ECO:0000256" key="3">
    <source>
        <dbReference type="ARBA" id="ARBA00022519"/>
    </source>
</evidence>
<keyword evidence="10" id="KW-1185">Reference proteome</keyword>
<reference evidence="9 10" key="1">
    <citation type="submission" date="2014-03" db="EMBL/GenBank/DDBJ databases">
        <title>The draft genome sequence of Thalassospira alkalitolerans JCM 18968.</title>
        <authorList>
            <person name="Lai Q."/>
            <person name="Shao Z."/>
        </authorList>
    </citation>
    <scope>NUCLEOTIDE SEQUENCE [LARGE SCALE GENOMIC DNA]</scope>
    <source>
        <strain evidence="9 10">JCM 18968</strain>
    </source>
</reference>